<reference evidence="7" key="2">
    <citation type="submission" date="2023-05" db="EMBL/GenBank/DDBJ databases">
        <authorList>
            <consortium name="Lawrence Berkeley National Laboratory"/>
            <person name="Steindorff A."/>
            <person name="Hensen N."/>
            <person name="Bonometti L."/>
            <person name="Westerberg I."/>
            <person name="Brannstrom I.O."/>
            <person name="Guillou S."/>
            <person name="Cros-Aarteil S."/>
            <person name="Calhoun S."/>
            <person name="Haridas S."/>
            <person name="Kuo A."/>
            <person name="Mondo S."/>
            <person name="Pangilinan J."/>
            <person name="Riley R."/>
            <person name="Labutti K."/>
            <person name="Andreopoulos B."/>
            <person name="Lipzen A."/>
            <person name="Chen C."/>
            <person name="Yanf M."/>
            <person name="Daum C."/>
            <person name="Ng V."/>
            <person name="Clum A."/>
            <person name="Ohm R."/>
            <person name="Martin F."/>
            <person name="Silar P."/>
            <person name="Natvig D."/>
            <person name="Lalanne C."/>
            <person name="Gautier V."/>
            <person name="Ament-Velasquez S.L."/>
            <person name="Kruys A."/>
            <person name="Hutchinson M.I."/>
            <person name="Powell A.J."/>
            <person name="Barry K."/>
            <person name="Miller A.N."/>
            <person name="Grigoriev I.V."/>
            <person name="Debuchy R."/>
            <person name="Gladieux P."/>
            <person name="Thoren M.H."/>
            <person name="Johannesson H."/>
        </authorList>
    </citation>
    <scope>NUCLEOTIDE SEQUENCE</scope>
    <source>
        <strain evidence="7">CBS 141.50</strain>
    </source>
</reference>
<keyword evidence="1 5" id="KW-0805">Transcription regulation</keyword>
<dbReference type="GO" id="GO:0045895">
    <property type="term" value="P:positive regulation of mating-type specific transcription, DNA-templated"/>
    <property type="evidence" value="ECO:0007669"/>
    <property type="project" value="InterPro"/>
</dbReference>
<evidence type="ECO:0000313" key="7">
    <source>
        <dbReference type="EMBL" id="KAK4139335.1"/>
    </source>
</evidence>
<evidence type="ECO:0000256" key="2">
    <source>
        <dbReference type="ARBA" id="ARBA00023125"/>
    </source>
</evidence>
<dbReference type="PROSITE" id="PS51325">
    <property type="entry name" value="ALPHA_BOX"/>
    <property type="match status" value="1"/>
</dbReference>
<gene>
    <name evidence="7" type="ORF">C8A04DRAFT_15951</name>
</gene>
<dbReference type="GO" id="GO:0005634">
    <property type="term" value="C:nucleus"/>
    <property type="evidence" value="ECO:0007669"/>
    <property type="project" value="UniProtKB-SubCell"/>
</dbReference>
<evidence type="ECO:0000256" key="1">
    <source>
        <dbReference type="ARBA" id="ARBA00023015"/>
    </source>
</evidence>
<dbReference type="InterPro" id="IPR006856">
    <property type="entry name" value="MATalpha_HMGbox"/>
</dbReference>
<dbReference type="RefSeq" id="XP_062632706.1">
    <property type="nucleotide sequence ID" value="XM_062778676.1"/>
</dbReference>
<evidence type="ECO:0000313" key="8">
    <source>
        <dbReference type="Proteomes" id="UP001302676"/>
    </source>
</evidence>
<evidence type="ECO:0000256" key="3">
    <source>
        <dbReference type="ARBA" id="ARBA00023163"/>
    </source>
</evidence>
<sequence>MAGINLNFQAFQEAVQGQPHTDTNSSSLNMMPIEASQQSTKKKVNGFFGYRAYYSSMLYPLTQREKSPIMTKLWKADPCRKQWDFICAVYSVIRDSLSEDGITLQNWIAFAVEHFDIIDRDSYLETLGWERIRDENGAETVERANPRSFSSRMQPMSGRCLLEKCIAGGLELSQPESIYAKLSGAGIICLNTPQDAVIENIRELAKQSPRVAMGGIFGIPPEHPSLQEVTTHYVDSVEPILAPMPYQMVHHGTAGFDTTMGGNWCGEDDGTLNHHAGPGHQFYMHGE</sequence>
<comment type="similarity">
    <text evidence="5">Belongs to the MATALPHA1 family.</text>
</comment>
<evidence type="ECO:0000256" key="4">
    <source>
        <dbReference type="ARBA" id="ARBA00023242"/>
    </source>
</evidence>
<keyword evidence="2 5" id="KW-0238">DNA-binding</keyword>
<comment type="subcellular location">
    <subcellularLocation>
        <location evidence="5">Nucleus</location>
    </subcellularLocation>
</comment>
<dbReference type="Pfam" id="PF04769">
    <property type="entry name" value="MATalpha_HMGbox"/>
    <property type="match status" value="1"/>
</dbReference>
<dbReference type="Proteomes" id="UP001302676">
    <property type="component" value="Unassembled WGS sequence"/>
</dbReference>
<proteinExistence type="inferred from homology"/>
<accession>A0AAN6UVH1</accession>
<organism evidence="7 8">
    <name type="scientific">Dichotomopilus funicola</name>
    <dbReference type="NCBI Taxonomy" id="1934379"/>
    <lineage>
        <taxon>Eukaryota</taxon>
        <taxon>Fungi</taxon>
        <taxon>Dikarya</taxon>
        <taxon>Ascomycota</taxon>
        <taxon>Pezizomycotina</taxon>
        <taxon>Sordariomycetes</taxon>
        <taxon>Sordariomycetidae</taxon>
        <taxon>Sordariales</taxon>
        <taxon>Chaetomiaceae</taxon>
        <taxon>Dichotomopilus</taxon>
    </lineage>
</organism>
<evidence type="ECO:0000259" key="6">
    <source>
        <dbReference type="PROSITE" id="PS51325"/>
    </source>
</evidence>
<evidence type="ECO:0000256" key="5">
    <source>
        <dbReference type="RuleBase" id="RU003516"/>
    </source>
</evidence>
<keyword evidence="3 5" id="KW-0804">Transcription</keyword>
<comment type="caution">
    <text evidence="7">The sequence shown here is derived from an EMBL/GenBank/DDBJ whole genome shotgun (WGS) entry which is preliminary data.</text>
</comment>
<protein>
    <submittedName>
        <fullName evidence="7">Mating-type protein MAT alpha 1-domain-containing protein</fullName>
    </submittedName>
</protein>
<name>A0AAN6UVH1_9PEZI</name>
<keyword evidence="8" id="KW-1185">Reference proteome</keyword>
<dbReference type="GeneID" id="87815289"/>
<keyword evidence="4 5" id="KW-0539">Nucleus</keyword>
<reference evidence="7" key="1">
    <citation type="journal article" date="2023" name="Mol. Phylogenet. Evol.">
        <title>Genome-scale phylogeny and comparative genomics of the fungal order Sordariales.</title>
        <authorList>
            <person name="Hensen N."/>
            <person name="Bonometti L."/>
            <person name="Westerberg I."/>
            <person name="Brannstrom I.O."/>
            <person name="Guillou S."/>
            <person name="Cros-Aarteil S."/>
            <person name="Calhoun S."/>
            <person name="Haridas S."/>
            <person name="Kuo A."/>
            <person name="Mondo S."/>
            <person name="Pangilinan J."/>
            <person name="Riley R."/>
            <person name="LaButti K."/>
            <person name="Andreopoulos B."/>
            <person name="Lipzen A."/>
            <person name="Chen C."/>
            <person name="Yan M."/>
            <person name="Daum C."/>
            <person name="Ng V."/>
            <person name="Clum A."/>
            <person name="Steindorff A."/>
            <person name="Ohm R.A."/>
            <person name="Martin F."/>
            <person name="Silar P."/>
            <person name="Natvig D.O."/>
            <person name="Lalanne C."/>
            <person name="Gautier V."/>
            <person name="Ament-Velasquez S.L."/>
            <person name="Kruys A."/>
            <person name="Hutchinson M.I."/>
            <person name="Powell A.J."/>
            <person name="Barry K."/>
            <person name="Miller A.N."/>
            <person name="Grigoriev I.V."/>
            <person name="Debuchy R."/>
            <person name="Gladieux P."/>
            <person name="Hiltunen Thoren M."/>
            <person name="Johannesson H."/>
        </authorList>
    </citation>
    <scope>NUCLEOTIDE SEQUENCE</scope>
    <source>
        <strain evidence="7">CBS 141.50</strain>
    </source>
</reference>
<dbReference type="AlphaFoldDB" id="A0AAN6UVH1"/>
<dbReference type="GO" id="GO:0008301">
    <property type="term" value="F:DNA binding, bending"/>
    <property type="evidence" value="ECO:0007669"/>
    <property type="project" value="InterPro"/>
</dbReference>
<dbReference type="EMBL" id="MU853669">
    <property type="protein sequence ID" value="KAK4139335.1"/>
    <property type="molecule type" value="Genomic_DNA"/>
</dbReference>
<feature type="domain" description="Alpha box" evidence="6">
    <location>
        <begin position="39"/>
        <end position="94"/>
    </location>
</feature>